<dbReference type="Proteomes" id="UP000012164">
    <property type="component" value="Unassembled WGS sequence"/>
</dbReference>
<reference evidence="1 2" key="1">
    <citation type="submission" date="2013-01" db="EMBL/GenBank/DDBJ databases">
        <authorList>
            <person name="Harkins D.M."/>
            <person name="Durkin A.S."/>
            <person name="Brinkac L.M."/>
            <person name="Haft D.H."/>
            <person name="Selengut J.D."/>
            <person name="Sanka R."/>
            <person name="DePew J."/>
            <person name="Purushe J."/>
            <person name="Peacock S.J."/>
            <person name="Thaipadungpanit J."/>
            <person name="Wuthiekanun V.W."/>
            <person name="Day N.P."/>
            <person name="Vinetz J.M."/>
            <person name="Sutton G.G."/>
            <person name="Nierman W.C."/>
            <person name="Fouts D.E."/>
        </authorList>
    </citation>
    <scope>NUCLEOTIDE SEQUENCE [LARGE SCALE GENOMIC DNA]</scope>
    <source>
        <strain evidence="1 2">FPW1039</strain>
    </source>
</reference>
<evidence type="ECO:0000313" key="2">
    <source>
        <dbReference type="Proteomes" id="UP000012164"/>
    </source>
</evidence>
<gene>
    <name evidence="1" type="ORF">LEP1GSC079_0711</name>
</gene>
<sequence length="37" mass="4428">MIHSSKKSWNLKFTNHSYSKLYNKILNRLHISHVNST</sequence>
<comment type="caution">
    <text evidence="1">The sequence shown here is derived from an EMBL/GenBank/DDBJ whole genome shotgun (WGS) entry which is preliminary data.</text>
</comment>
<proteinExistence type="predicted"/>
<name>A0A0F6IBT8_LEPIR</name>
<dbReference type="EMBL" id="AKWR02000169">
    <property type="protein sequence ID" value="EMJ35513.1"/>
    <property type="molecule type" value="Genomic_DNA"/>
</dbReference>
<accession>A0A0F6IBT8</accession>
<dbReference type="AlphaFoldDB" id="A0A0F6IBT8"/>
<protein>
    <submittedName>
        <fullName evidence="1">Uncharacterized protein</fullName>
    </submittedName>
</protein>
<evidence type="ECO:0000313" key="1">
    <source>
        <dbReference type="EMBL" id="EMJ35513.1"/>
    </source>
</evidence>
<organism evidence="1 2">
    <name type="scientific">Leptospira interrogans str. FPW1039</name>
    <dbReference type="NCBI Taxonomy" id="1193040"/>
    <lineage>
        <taxon>Bacteria</taxon>
        <taxon>Pseudomonadati</taxon>
        <taxon>Spirochaetota</taxon>
        <taxon>Spirochaetia</taxon>
        <taxon>Leptospirales</taxon>
        <taxon>Leptospiraceae</taxon>
        <taxon>Leptospira</taxon>
    </lineage>
</organism>